<feature type="region of interest" description="Disordered" evidence="1">
    <location>
        <begin position="1"/>
        <end position="20"/>
    </location>
</feature>
<reference evidence="2 3" key="1">
    <citation type="submission" date="2015-03" db="EMBL/GenBank/DDBJ databases">
        <title>Genome assembly of Sandaracinus amylolyticus DSM 53668.</title>
        <authorList>
            <person name="Sharma G."/>
            <person name="Subramanian S."/>
        </authorList>
    </citation>
    <scope>NUCLEOTIDE SEQUENCE [LARGE SCALE GENOMIC DNA]</scope>
    <source>
        <strain evidence="2 3">DSM 53668</strain>
    </source>
</reference>
<evidence type="ECO:0000256" key="1">
    <source>
        <dbReference type="SAM" id="MobiDB-lite"/>
    </source>
</evidence>
<keyword evidence="3" id="KW-1185">Reference proteome</keyword>
<evidence type="ECO:0000313" key="3">
    <source>
        <dbReference type="Proteomes" id="UP000034883"/>
    </source>
</evidence>
<protein>
    <submittedName>
        <fullName evidence="2">Uncharacterized protein</fullName>
    </submittedName>
</protein>
<gene>
    <name evidence="2" type="ORF">DB32_002741</name>
</gene>
<name>A0A0F6W296_9BACT</name>
<organism evidence="2 3">
    <name type="scientific">Sandaracinus amylolyticus</name>
    <dbReference type="NCBI Taxonomy" id="927083"/>
    <lineage>
        <taxon>Bacteria</taxon>
        <taxon>Pseudomonadati</taxon>
        <taxon>Myxococcota</taxon>
        <taxon>Polyangia</taxon>
        <taxon>Polyangiales</taxon>
        <taxon>Sandaracinaceae</taxon>
        <taxon>Sandaracinus</taxon>
    </lineage>
</organism>
<dbReference type="OrthoDB" id="5520407at2"/>
<dbReference type="EMBL" id="CP011125">
    <property type="protein sequence ID" value="AKF05592.1"/>
    <property type="molecule type" value="Genomic_DNA"/>
</dbReference>
<sequence>MDSRDEKKTAAPKPEAPRREDVVLVHSPTDDGRGWRVLRKREDRIEAGAIHPVREGQPIQGELVSLRQRAGTPLFDVETHYAPKSGPAQVASSAYRANWDAIFGSRADDTPQLTN</sequence>
<proteinExistence type="predicted"/>
<dbReference type="RefSeq" id="WP_053232851.1">
    <property type="nucleotide sequence ID" value="NZ_CP011125.1"/>
</dbReference>
<dbReference type="Proteomes" id="UP000034883">
    <property type="component" value="Chromosome"/>
</dbReference>
<dbReference type="AlphaFoldDB" id="A0A0F6W296"/>
<evidence type="ECO:0000313" key="2">
    <source>
        <dbReference type="EMBL" id="AKF05592.1"/>
    </source>
</evidence>
<dbReference type="KEGG" id="samy:DB32_002741"/>
<dbReference type="STRING" id="927083.DB32_002741"/>
<accession>A0A0F6W296</accession>